<evidence type="ECO:0000256" key="1">
    <source>
        <dbReference type="SAM" id="Phobius"/>
    </source>
</evidence>
<sequence>MASSISTDSYPGEQDSLIATVLHFGSLLNGAPGGIFTTMLRIQMKVNRTKPMLHKA</sequence>
<organism evidence="2 3">
    <name type="scientific">Gimesia algae</name>
    <dbReference type="NCBI Taxonomy" id="2527971"/>
    <lineage>
        <taxon>Bacteria</taxon>
        <taxon>Pseudomonadati</taxon>
        <taxon>Planctomycetota</taxon>
        <taxon>Planctomycetia</taxon>
        <taxon>Planctomycetales</taxon>
        <taxon>Planctomycetaceae</taxon>
        <taxon>Gimesia</taxon>
    </lineage>
</organism>
<keyword evidence="1" id="KW-0472">Membrane</keyword>
<protein>
    <submittedName>
        <fullName evidence="2">Uncharacterized protein</fullName>
    </submittedName>
</protein>
<evidence type="ECO:0000313" key="3">
    <source>
        <dbReference type="Proteomes" id="UP000316855"/>
    </source>
</evidence>
<keyword evidence="1" id="KW-1133">Transmembrane helix</keyword>
<dbReference type="AlphaFoldDB" id="A0A517V949"/>
<evidence type="ECO:0000313" key="2">
    <source>
        <dbReference type="EMBL" id="QDT89508.1"/>
    </source>
</evidence>
<name>A0A517V949_9PLAN</name>
<gene>
    <name evidence="2" type="ORF">Pan161_11380</name>
</gene>
<dbReference type="Proteomes" id="UP000316855">
    <property type="component" value="Chromosome"/>
</dbReference>
<keyword evidence="1" id="KW-0812">Transmembrane</keyword>
<dbReference type="EMBL" id="CP036343">
    <property type="protein sequence ID" value="QDT89508.1"/>
    <property type="molecule type" value="Genomic_DNA"/>
</dbReference>
<accession>A0A517V949</accession>
<dbReference type="KEGG" id="gax:Pan161_11380"/>
<reference evidence="2 3" key="1">
    <citation type="submission" date="2019-02" db="EMBL/GenBank/DDBJ databases">
        <title>Deep-cultivation of Planctomycetes and their phenomic and genomic characterization uncovers novel biology.</title>
        <authorList>
            <person name="Wiegand S."/>
            <person name="Jogler M."/>
            <person name="Boedeker C."/>
            <person name="Pinto D."/>
            <person name="Vollmers J."/>
            <person name="Rivas-Marin E."/>
            <person name="Kohn T."/>
            <person name="Peeters S.H."/>
            <person name="Heuer A."/>
            <person name="Rast P."/>
            <person name="Oberbeckmann S."/>
            <person name="Bunk B."/>
            <person name="Jeske O."/>
            <person name="Meyerdierks A."/>
            <person name="Storesund J.E."/>
            <person name="Kallscheuer N."/>
            <person name="Luecker S."/>
            <person name="Lage O.M."/>
            <person name="Pohl T."/>
            <person name="Merkel B.J."/>
            <person name="Hornburger P."/>
            <person name="Mueller R.-W."/>
            <person name="Bruemmer F."/>
            <person name="Labrenz M."/>
            <person name="Spormann A.M."/>
            <person name="Op den Camp H."/>
            <person name="Overmann J."/>
            <person name="Amann R."/>
            <person name="Jetten M.S.M."/>
            <person name="Mascher T."/>
            <person name="Medema M.H."/>
            <person name="Devos D.P."/>
            <person name="Kaster A.-K."/>
            <person name="Ovreas L."/>
            <person name="Rohde M."/>
            <person name="Galperin M.Y."/>
            <person name="Jogler C."/>
        </authorList>
    </citation>
    <scope>NUCLEOTIDE SEQUENCE [LARGE SCALE GENOMIC DNA]</scope>
    <source>
        <strain evidence="2 3">Pan161</strain>
    </source>
</reference>
<proteinExistence type="predicted"/>
<keyword evidence="3" id="KW-1185">Reference proteome</keyword>
<feature type="transmembrane region" description="Helical" evidence="1">
    <location>
        <begin position="20"/>
        <end position="42"/>
    </location>
</feature>